<dbReference type="EMBL" id="RDQH01000329">
    <property type="protein sequence ID" value="RXI03825.1"/>
    <property type="molecule type" value="Genomic_DNA"/>
</dbReference>
<evidence type="ECO:0000313" key="2">
    <source>
        <dbReference type="Proteomes" id="UP000290289"/>
    </source>
</evidence>
<evidence type="ECO:0000313" key="1">
    <source>
        <dbReference type="EMBL" id="RXI03825.1"/>
    </source>
</evidence>
<protein>
    <submittedName>
        <fullName evidence="1">Uncharacterized protein</fullName>
    </submittedName>
</protein>
<comment type="caution">
    <text evidence="1">The sequence shown here is derived from an EMBL/GenBank/DDBJ whole genome shotgun (WGS) entry which is preliminary data.</text>
</comment>
<reference evidence="1 2" key="1">
    <citation type="submission" date="2018-10" db="EMBL/GenBank/DDBJ databases">
        <title>A high-quality apple genome assembly.</title>
        <authorList>
            <person name="Hu J."/>
        </authorList>
    </citation>
    <scope>NUCLEOTIDE SEQUENCE [LARGE SCALE GENOMIC DNA]</scope>
    <source>
        <strain evidence="2">cv. HFTH1</strain>
        <tissue evidence="1">Young leaf</tissue>
    </source>
</reference>
<accession>A0A498KDC8</accession>
<proteinExistence type="predicted"/>
<dbReference type="SUPFAM" id="SSF56815">
    <property type="entry name" value="Sec1/munc18-like (SM) proteins"/>
    <property type="match status" value="1"/>
</dbReference>
<gene>
    <name evidence="1" type="ORF">DVH24_038099</name>
</gene>
<name>A0A498KDC8_MALDO</name>
<dbReference type="AlphaFoldDB" id="A0A498KDC8"/>
<keyword evidence="2" id="KW-1185">Reference proteome</keyword>
<dbReference type="InterPro" id="IPR036045">
    <property type="entry name" value="Sec1-like_sf"/>
</dbReference>
<organism evidence="1 2">
    <name type="scientific">Malus domestica</name>
    <name type="common">Apple</name>
    <name type="synonym">Pyrus malus</name>
    <dbReference type="NCBI Taxonomy" id="3750"/>
    <lineage>
        <taxon>Eukaryota</taxon>
        <taxon>Viridiplantae</taxon>
        <taxon>Streptophyta</taxon>
        <taxon>Embryophyta</taxon>
        <taxon>Tracheophyta</taxon>
        <taxon>Spermatophyta</taxon>
        <taxon>Magnoliopsida</taxon>
        <taxon>eudicotyledons</taxon>
        <taxon>Gunneridae</taxon>
        <taxon>Pentapetalae</taxon>
        <taxon>rosids</taxon>
        <taxon>fabids</taxon>
        <taxon>Rosales</taxon>
        <taxon>Rosaceae</taxon>
        <taxon>Amygdaloideae</taxon>
        <taxon>Maleae</taxon>
        <taxon>Malus</taxon>
    </lineage>
</organism>
<dbReference type="Proteomes" id="UP000290289">
    <property type="component" value="Chromosome 3"/>
</dbReference>
<sequence length="123" mass="14645">MVIGRQFTFLVSLLQNLRWFYEGERGRRSSISIHIFTGTPSFFNFRILSLHFSLKYHTIIHIFIINSIFDQIYRMIGESPVIDAFSIYELVVSFFWFESFLFLIDLGLKSGAEEDLIMFFFFI</sequence>